<evidence type="ECO:0000259" key="1">
    <source>
        <dbReference type="Pfam" id="PF00781"/>
    </source>
</evidence>
<name>A0A844X967_9SPHN</name>
<dbReference type="GO" id="GO:0016301">
    <property type="term" value="F:kinase activity"/>
    <property type="evidence" value="ECO:0007669"/>
    <property type="project" value="InterPro"/>
</dbReference>
<dbReference type="InterPro" id="IPR017438">
    <property type="entry name" value="ATP-NAD_kinase_N"/>
</dbReference>
<accession>A0A844X967</accession>
<dbReference type="EMBL" id="WUBR01000001">
    <property type="protein sequence ID" value="MWV26363.1"/>
    <property type="molecule type" value="Genomic_DNA"/>
</dbReference>
<dbReference type="AlphaFoldDB" id="A0A844X967"/>
<dbReference type="RefSeq" id="WP_160484063.1">
    <property type="nucleotide sequence ID" value="NZ_WUBR01000001.1"/>
</dbReference>
<reference evidence="2 3" key="1">
    <citation type="submission" date="2019-12" db="EMBL/GenBank/DDBJ databases">
        <authorList>
            <person name="Lee S.D."/>
        </authorList>
    </citation>
    <scope>NUCLEOTIDE SEQUENCE [LARGE SCALE GENOMIC DNA]</scope>
    <source>
        <strain evidence="2 3">GH3-10</strain>
    </source>
</reference>
<sequence>MAQARALWLVHNDASGSNDREALERMSESCADCGLRVAFSTSFPTDDLPTPDMLDAAGLDLVAIFAGDGTVNAALGALSGWNGEVLVLPGGTMNLLYHRLFGDMELEEVLAQAGGGTLSARRPAVISSPLGIAYAGLLAGPGTSWNDVREAMRNTDVLAMATETREAFARTLQDEPLRCADPDLGRAEGYPLLLLEPREGAIDIYAYHAETTAEFIDQLMALAKHDFREGPHEKLGDEQAVTLSGVKDGDFGVLLDGEPSKAKGAMRFELSTCEVDLLAMPAANSSHTQRTDA</sequence>
<organism evidence="2 3">
    <name type="scientific">Aurantiacibacter rhizosphaerae</name>
    <dbReference type="NCBI Taxonomy" id="2691582"/>
    <lineage>
        <taxon>Bacteria</taxon>
        <taxon>Pseudomonadati</taxon>
        <taxon>Pseudomonadota</taxon>
        <taxon>Alphaproteobacteria</taxon>
        <taxon>Sphingomonadales</taxon>
        <taxon>Erythrobacteraceae</taxon>
        <taxon>Aurantiacibacter</taxon>
    </lineage>
</organism>
<dbReference type="InterPro" id="IPR001206">
    <property type="entry name" value="Diacylglycerol_kinase_cat_dom"/>
</dbReference>
<dbReference type="Pfam" id="PF00781">
    <property type="entry name" value="DAGK_cat"/>
    <property type="match status" value="1"/>
</dbReference>
<protein>
    <recommendedName>
        <fullName evidence="1">DAGKc domain-containing protein</fullName>
    </recommendedName>
</protein>
<gene>
    <name evidence="2" type="ORF">GRF63_00455</name>
</gene>
<evidence type="ECO:0000313" key="3">
    <source>
        <dbReference type="Proteomes" id="UP000461409"/>
    </source>
</evidence>
<feature type="domain" description="DAGKc" evidence="1">
    <location>
        <begin position="7"/>
        <end position="113"/>
    </location>
</feature>
<proteinExistence type="predicted"/>
<comment type="caution">
    <text evidence="2">The sequence shown here is derived from an EMBL/GenBank/DDBJ whole genome shotgun (WGS) entry which is preliminary data.</text>
</comment>
<dbReference type="InterPro" id="IPR016064">
    <property type="entry name" value="NAD/diacylglycerol_kinase_sf"/>
</dbReference>
<keyword evidence="3" id="KW-1185">Reference proteome</keyword>
<dbReference type="SUPFAM" id="SSF111331">
    <property type="entry name" value="NAD kinase/diacylglycerol kinase-like"/>
    <property type="match status" value="1"/>
</dbReference>
<dbReference type="Gene3D" id="3.40.50.10330">
    <property type="entry name" value="Probable inorganic polyphosphate/atp-NAD kinase, domain 1"/>
    <property type="match status" value="1"/>
</dbReference>
<reference evidence="2 3" key="2">
    <citation type="submission" date="2020-02" db="EMBL/GenBank/DDBJ databases">
        <title>Erythrobacter dongmakensis sp. nov., isolated from a tidal mudflat.</title>
        <authorList>
            <person name="Kim I.S."/>
        </authorList>
    </citation>
    <scope>NUCLEOTIDE SEQUENCE [LARGE SCALE GENOMIC DNA]</scope>
    <source>
        <strain evidence="2 3">GH3-10</strain>
    </source>
</reference>
<evidence type="ECO:0000313" key="2">
    <source>
        <dbReference type="EMBL" id="MWV26363.1"/>
    </source>
</evidence>
<dbReference type="Proteomes" id="UP000461409">
    <property type="component" value="Unassembled WGS sequence"/>
</dbReference>